<gene>
    <name evidence="2" type="ORF">FIBSPDRAFT_1038589</name>
</gene>
<dbReference type="Pfam" id="PF02458">
    <property type="entry name" value="Transferase"/>
    <property type="match status" value="1"/>
</dbReference>
<dbReference type="Gene3D" id="3.30.559.10">
    <property type="entry name" value="Chloramphenicol acetyltransferase-like domain"/>
    <property type="match status" value="2"/>
</dbReference>
<proteinExistence type="predicted"/>
<evidence type="ECO:0000313" key="2">
    <source>
        <dbReference type="EMBL" id="KZP29880.1"/>
    </source>
</evidence>
<dbReference type="PANTHER" id="PTHR31642">
    <property type="entry name" value="TRICHOTHECENE 3-O-ACETYLTRANSFERASE"/>
    <property type="match status" value="1"/>
</dbReference>
<dbReference type="AlphaFoldDB" id="A0A166SV37"/>
<dbReference type="Proteomes" id="UP000076532">
    <property type="component" value="Unassembled WGS sequence"/>
</dbReference>
<dbReference type="GO" id="GO:0016747">
    <property type="term" value="F:acyltransferase activity, transferring groups other than amino-acyl groups"/>
    <property type="evidence" value="ECO:0007669"/>
    <property type="project" value="TreeGrafter"/>
</dbReference>
<name>A0A166SV37_9AGAM</name>
<keyword evidence="3" id="KW-1185">Reference proteome</keyword>
<organism evidence="2 3">
    <name type="scientific">Athelia psychrophila</name>
    <dbReference type="NCBI Taxonomy" id="1759441"/>
    <lineage>
        <taxon>Eukaryota</taxon>
        <taxon>Fungi</taxon>
        <taxon>Dikarya</taxon>
        <taxon>Basidiomycota</taxon>
        <taxon>Agaricomycotina</taxon>
        <taxon>Agaricomycetes</taxon>
        <taxon>Agaricomycetidae</taxon>
        <taxon>Atheliales</taxon>
        <taxon>Atheliaceae</taxon>
        <taxon>Athelia</taxon>
    </lineage>
</organism>
<sequence length="458" mass="51016">MASQIYWVKPTEPQSIRTKPDISLQPSDLIPDWMDFVWVFPGALDVPKLCDALARTLQDFYHASGRLSLDDSTGRWAISFSENDGVPITVGTTALPSIMSADFNHQKHSDYVNEHPYMLNPDPMALGKQPFITLKVVTNTSTGETTLTLGWCHICGDCASMTHLMNSLSLCYQDIAATFKPSFDKYHQSDPVLDEELIPQVLPLLYYQEHAMETSIVLKSLETMLSTTSRIAVRISADQVRAIHAWVTKRTTVPRVSETDAVVGFFSTAIAAVSPAPVRRIAYILGTRSGRPVPESDFTAPSLTSMGNCMQTITTEEVTQDAAPWNFADAMRTSMNYVRDPENLRRILALNSQMLQRPGLVGDYLNLTSPDTMVYINALNKIPMLKAHFGYVDRTRFYLYGSSEHFVSMLPANPTKGISDGEWVADAGGIDVVFRLKHARVPGFWKELDEMMQAVSSK</sequence>
<dbReference type="InterPro" id="IPR023213">
    <property type="entry name" value="CAT-like_dom_sf"/>
</dbReference>
<dbReference type="PANTHER" id="PTHR31642:SF310">
    <property type="entry name" value="FATTY ALCOHOL:CAFFEOYL-COA ACYLTRANSFERASE"/>
    <property type="match status" value="1"/>
</dbReference>
<evidence type="ECO:0000256" key="1">
    <source>
        <dbReference type="ARBA" id="ARBA00022679"/>
    </source>
</evidence>
<dbReference type="SUPFAM" id="SSF52777">
    <property type="entry name" value="CoA-dependent acyltransferases"/>
    <property type="match status" value="1"/>
</dbReference>
<protein>
    <submittedName>
        <fullName evidence="2">Uncharacterized protein</fullName>
    </submittedName>
</protein>
<keyword evidence="1" id="KW-0808">Transferase</keyword>
<dbReference type="InterPro" id="IPR050317">
    <property type="entry name" value="Plant_Fungal_Acyltransferase"/>
</dbReference>
<dbReference type="OrthoDB" id="1862401at2759"/>
<dbReference type="EMBL" id="KV417496">
    <property type="protein sequence ID" value="KZP29880.1"/>
    <property type="molecule type" value="Genomic_DNA"/>
</dbReference>
<reference evidence="2 3" key="1">
    <citation type="journal article" date="2016" name="Mol. Biol. Evol.">
        <title>Comparative Genomics of Early-Diverging Mushroom-Forming Fungi Provides Insights into the Origins of Lignocellulose Decay Capabilities.</title>
        <authorList>
            <person name="Nagy L.G."/>
            <person name="Riley R."/>
            <person name="Tritt A."/>
            <person name="Adam C."/>
            <person name="Daum C."/>
            <person name="Floudas D."/>
            <person name="Sun H."/>
            <person name="Yadav J.S."/>
            <person name="Pangilinan J."/>
            <person name="Larsson K.H."/>
            <person name="Matsuura K."/>
            <person name="Barry K."/>
            <person name="Labutti K."/>
            <person name="Kuo R."/>
            <person name="Ohm R.A."/>
            <person name="Bhattacharya S.S."/>
            <person name="Shirouzu T."/>
            <person name="Yoshinaga Y."/>
            <person name="Martin F.M."/>
            <person name="Grigoriev I.V."/>
            <person name="Hibbett D.S."/>
        </authorList>
    </citation>
    <scope>NUCLEOTIDE SEQUENCE [LARGE SCALE GENOMIC DNA]</scope>
    <source>
        <strain evidence="2 3">CBS 109695</strain>
    </source>
</reference>
<evidence type="ECO:0000313" key="3">
    <source>
        <dbReference type="Proteomes" id="UP000076532"/>
    </source>
</evidence>
<accession>A0A166SV37</accession>